<dbReference type="Gene3D" id="1.10.506.10">
    <property type="entry name" value="GTPase Activation - p120gap, domain 1"/>
    <property type="match status" value="2"/>
</dbReference>
<dbReference type="InterPro" id="IPR008936">
    <property type="entry name" value="Rho_GTPase_activation_prot"/>
</dbReference>
<keyword evidence="2 4" id="KW-0479">Metal-binding</keyword>
<dbReference type="Gene3D" id="2.60.40.150">
    <property type="entry name" value="C2 domain"/>
    <property type="match status" value="2"/>
</dbReference>
<reference evidence="10 11" key="2">
    <citation type="submission" date="2016-08" db="EMBL/GenBank/DDBJ databases">
        <title>Pervasive Adenine N6-methylation of Active Genes in Fungi.</title>
        <authorList>
            <consortium name="DOE Joint Genome Institute"/>
            <person name="Mondo S.J."/>
            <person name="Dannebaum R.O."/>
            <person name="Kuo R.C."/>
            <person name="Labutti K."/>
            <person name="Haridas S."/>
            <person name="Kuo A."/>
            <person name="Salamov A."/>
            <person name="Ahrendt S.R."/>
            <person name="Lipzen A."/>
            <person name="Sullivan W."/>
            <person name="Andreopoulos W.B."/>
            <person name="Clum A."/>
            <person name="Lindquist E."/>
            <person name="Daum C."/>
            <person name="Ramamoorthy G.K."/>
            <person name="Gryganskyi A."/>
            <person name="Culley D."/>
            <person name="Magnuson J.K."/>
            <person name="James T.Y."/>
            <person name="O'Malley M.A."/>
            <person name="Stajich J.E."/>
            <person name="Spatafora J.W."/>
            <person name="Visel A."/>
            <person name="Grigoriev I.V."/>
        </authorList>
    </citation>
    <scope>NUCLEOTIDE SEQUENCE [LARGE SCALE GENOMIC DNA]</scope>
    <source>
        <strain evidence="10 11">S4</strain>
    </source>
</reference>
<feature type="region of interest" description="Disordered" evidence="5">
    <location>
        <begin position="951"/>
        <end position="1182"/>
    </location>
</feature>
<evidence type="ECO:0000259" key="7">
    <source>
        <dbReference type="PROSITE" id="PS50018"/>
    </source>
</evidence>
<dbReference type="STRING" id="1754192.A0A1Y1WW95"/>
<evidence type="ECO:0000256" key="2">
    <source>
        <dbReference type="ARBA" id="ARBA00022723"/>
    </source>
</evidence>
<evidence type="ECO:0000256" key="3">
    <source>
        <dbReference type="ARBA" id="ARBA00022833"/>
    </source>
</evidence>
<evidence type="ECO:0000256" key="5">
    <source>
        <dbReference type="SAM" id="MobiDB-lite"/>
    </source>
</evidence>
<dbReference type="PROSITE" id="PS50004">
    <property type="entry name" value="C2"/>
    <property type="match status" value="2"/>
</dbReference>
<dbReference type="SUPFAM" id="SSF48350">
    <property type="entry name" value="GTPase activation domain, GAP"/>
    <property type="match status" value="1"/>
</dbReference>
<dbReference type="GO" id="GO:0046872">
    <property type="term" value="F:metal ion binding"/>
    <property type="evidence" value="ECO:0007669"/>
    <property type="project" value="UniProtKB-KW"/>
</dbReference>
<keyword evidence="4" id="KW-0440">LIM domain</keyword>
<dbReference type="InterPro" id="IPR046349">
    <property type="entry name" value="C1-like_sf"/>
</dbReference>
<dbReference type="PROSITE" id="PS00479">
    <property type="entry name" value="ZF_DAG_PE_1"/>
    <property type="match status" value="1"/>
</dbReference>
<dbReference type="Pfam" id="PF00616">
    <property type="entry name" value="RasGAP"/>
    <property type="match status" value="1"/>
</dbReference>
<protein>
    <recommendedName>
        <fullName evidence="12">Rho GTPase activation protein</fullName>
    </recommendedName>
</protein>
<feature type="domain" description="LIM zinc-binding" evidence="8">
    <location>
        <begin position="1301"/>
        <end position="1359"/>
    </location>
</feature>
<dbReference type="Pfam" id="PF00412">
    <property type="entry name" value="LIM"/>
    <property type="match status" value="4"/>
</dbReference>
<dbReference type="InterPro" id="IPR039360">
    <property type="entry name" value="Ras_GTPase"/>
</dbReference>
<evidence type="ECO:0008006" key="12">
    <source>
        <dbReference type="Google" id="ProtNLM"/>
    </source>
</evidence>
<dbReference type="SMART" id="SM00323">
    <property type="entry name" value="RasGAP"/>
    <property type="match status" value="1"/>
</dbReference>
<dbReference type="CDD" id="cd08368">
    <property type="entry name" value="LIM"/>
    <property type="match status" value="4"/>
</dbReference>
<feature type="domain" description="C2" evidence="6">
    <location>
        <begin position="1"/>
        <end position="135"/>
    </location>
</feature>
<dbReference type="EMBL" id="MCFG01000246">
    <property type="protein sequence ID" value="ORX77476.1"/>
    <property type="molecule type" value="Genomic_DNA"/>
</dbReference>
<evidence type="ECO:0000259" key="8">
    <source>
        <dbReference type="PROSITE" id="PS50023"/>
    </source>
</evidence>
<dbReference type="Pfam" id="PF00168">
    <property type="entry name" value="C2"/>
    <property type="match status" value="2"/>
</dbReference>
<dbReference type="SUPFAM" id="SSF57889">
    <property type="entry name" value="Cysteine-rich domain"/>
    <property type="match status" value="1"/>
</dbReference>
<accession>A0A1Y1WW95</accession>
<dbReference type="PROSITE" id="PS50018">
    <property type="entry name" value="RAS_GTPASE_ACTIV_2"/>
    <property type="match status" value="1"/>
</dbReference>
<dbReference type="PANTHER" id="PTHR10194:SF60">
    <property type="entry name" value="RAS GTPASE-ACTIVATING PROTEIN RASKOL"/>
    <property type="match status" value="1"/>
</dbReference>
<feature type="domain" description="Phorbol-ester/DAG-type" evidence="9">
    <location>
        <begin position="332"/>
        <end position="381"/>
    </location>
</feature>
<feature type="compositionally biased region" description="Polar residues" evidence="5">
    <location>
        <begin position="951"/>
        <end position="998"/>
    </location>
</feature>
<dbReference type="SUPFAM" id="SSF57716">
    <property type="entry name" value="Glucocorticoid receptor-like (DNA-binding domain)"/>
    <property type="match status" value="3"/>
</dbReference>
<dbReference type="Pfam" id="PF00130">
    <property type="entry name" value="C1_1"/>
    <property type="match status" value="1"/>
</dbReference>
<name>A0A1Y1WW95_9FUNG</name>
<dbReference type="InterPro" id="IPR001781">
    <property type="entry name" value="Znf_LIM"/>
</dbReference>
<feature type="compositionally biased region" description="Polar residues" evidence="5">
    <location>
        <begin position="1107"/>
        <end position="1133"/>
    </location>
</feature>
<evidence type="ECO:0000259" key="9">
    <source>
        <dbReference type="PROSITE" id="PS50081"/>
    </source>
</evidence>
<feature type="domain" description="C2" evidence="6">
    <location>
        <begin position="149"/>
        <end position="272"/>
    </location>
</feature>
<sequence length="1479" mass="169542">MDKTFEQKYTIHRSLDLKISEVKNVFSGEKQQNTYCTVHINDDEVRRTPTVYNNTSPIFSEHFEFNPLIPNFNQLKIMVWSDVTETNDKNLNNNNDDDELSFQLSSTILGDKAVGQIIFPLAFLKSGAFQKEQWFVLQPTFDNINKYNVTGDIRIEVSHTLNPDKTHRFEINVKQAFDLIRDSNGGLPDPYVACYLLPDIEGKTAQLTTVKKNTINPVFNSKIVYNVENVTENLEINVSIWNWNKLSTNEFLGHCFVLLSDIPVNSSIDKRYPLLAKPARIYHSMKNKGKGTLKTKKRFTMVDGDTKINHRQFIQRLQRSDQKDNVPTTKRSHRLLDTKFYSISFCGHCGGIIWVTKTHLKCGNCNFCCHQQCAKYVSDNCGGVVTLLLKITYNESYVLPIEYYNSFLNVINENKYYLIELFGKLSTERENAALSLIKIQLKHDNLFDCLKSLIEIEVSESDSSQTLFRANSMVSKIIDVYMKFTGLEYLSAILKDIIHTIVENDFYIEVDPSKLPEQKKINESIYNLTKYLENILNSIFSAEQSLPKDWRIIFSYIQKNVIEKFPTEYNVRYTSIAGFIFLRFFAPSILGPKLFGLIKTYVNEKSTRTFTLLAKVIQTLANLSDFNEKELYMCPLNDYIHAKLPYMKKYLTDICNEDVESQFSSEMLNQACDQLIAYECSKLLKYFTNIESKLIESITSENVLLLKKYIDVSTNLMEYVNELKKNDELMNEERLKKKKVSEDFTAKMSNMSLGSEKTYVYSGGNIYDHKKSNTLSDLETNEKRSSTASLLSDENIKYISEYYKTTGVGDSIIIRKHSHLNESSIAESSDETELDSNLKLKDQISSRETLVPKPKPSEHSVKITQPLPKLSDQKKTRDRNKVLSMLGNIPQLGSFDFNNFQHSKQKSTNDIDFSRQLQSEDLFVFDTPGKTSNLPPSSIFDVQKKLATANVSSPFDPQRKSSTANTTSPFDTTRRASTMNTTSPFDTTRRTSILSPSSPFDPPRKPSTIVESQPTTPSSPFDSSKRTSTISPNSPFDTSRRTSTLTPNSPFDDSRRTSTTNSSSPFDTSKRASIVNPASPFDSPRKPSTINESEPSTPLSPFDTPRKASTLTSNSPLDTSRRTSTLTPNSPFGTSRRTSTLDSSSPFETPKITLDENEEKSSSSTEEKKEKGKVPKEEDLIPSIPHQMSTLDCNEFDQAQGCISPLTVTSTNNPLDQEETVDIPESEITDEIYSKISQDLKYCFMCRMQVLTEYITFDNEKFFHPDCFRCQRCDEILTNNNCYRKEEKYYCKKCYLFEEGYCCNECEEIIEGQAININGKLYHQNCFVCNACGDKLNKQYLVIDGRPYCKRDYLKYKGFMCGICGEFIENEYITIFDRKYHLNCKRCSLCGESFNNKSFFSLPQDPYEVYCERHKTELCTCHRCNQSIGDQMIRTVKNPLSYHVHCFKCIKCDKSLQNSDYFGKDNEVYCKNCYISTFL</sequence>
<feature type="domain" description="Ras-GAP" evidence="7">
    <location>
        <begin position="428"/>
        <end position="622"/>
    </location>
</feature>
<dbReference type="OrthoDB" id="775356at2759"/>
<feature type="compositionally biased region" description="Polar residues" evidence="5">
    <location>
        <begin position="1009"/>
        <end position="1051"/>
    </location>
</feature>
<dbReference type="PANTHER" id="PTHR10194">
    <property type="entry name" value="RAS GTPASE-ACTIVATING PROTEINS"/>
    <property type="match status" value="1"/>
</dbReference>
<feature type="domain" description="LIM zinc-binding" evidence="8">
    <location>
        <begin position="1419"/>
        <end position="1479"/>
    </location>
</feature>
<dbReference type="InterPro" id="IPR000008">
    <property type="entry name" value="C2_dom"/>
</dbReference>
<dbReference type="Gene3D" id="3.30.60.20">
    <property type="match status" value="1"/>
</dbReference>
<dbReference type="PROSITE" id="PS50081">
    <property type="entry name" value="ZF_DAG_PE_2"/>
    <property type="match status" value="1"/>
</dbReference>
<keyword evidence="11" id="KW-1185">Reference proteome</keyword>
<proteinExistence type="predicted"/>
<dbReference type="SUPFAM" id="SSF49562">
    <property type="entry name" value="C2 domain (Calcium/lipid-binding domain, CaLB)"/>
    <property type="match status" value="2"/>
</dbReference>
<evidence type="ECO:0000256" key="1">
    <source>
        <dbReference type="ARBA" id="ARBA00022468"/>
    </source>
</evidence>
<dbReference type="InterPro" id="IPR001936">
    <property type="entry name" value="RasGAP_dom"/>
</dbReference>
<dbReference type="Gene3D" id="2.10.110.10">
    <property type="entry name" value="Cysteine Rich Protein"/>
    <property type="match status" value="4"/>
</dbReference>
<dbReference type="PROSITE" id="PS50023">
    <property type="entry name" value="LIM_DOMAIN_2"/>
    <property type="match status" value="3"/>
</dbReference>
<dbReference type="InterPro" id="IPR035892">
    <property type="entry name" value="C2_domain_sf"/>
</dbReference>
<evidence type="ECO:0000313" key="10">
    <source>
        <dbReference type="EMBL" id="ORX77476.1"/>
    </source>
</evidence>
<dbReference type="GO" id="GO:0005096">
    <property type="term" value="F:GTPase activator activity"/>
    <property type="evidence" value="ECO:0007669"/>
    <property type="project" value="UniProtKB-KW"/>
</dbReference>
<feature type="compositionally biased region" description="Basic and acidic residues" evidence="5">
    <location>
        <begin position="1159"/>
        <end position="1179"/>
    </location>
</feature>
<dbReference type="CDD" id="cd00030">
    <property type="entry name" value="C2"/>
    <property type="match status" value="1"/>
</dbReference>
<comment type="caution">
    <text evidence="10">The sequence shown here is derived from an EMBL/GenBank/DDBJ whole genome shotgun (WGS) entry which is preliminary data.</text>
</comment>
<evidence type="ECO:0000256" key="4">
    <source>
        <dbReference type="PROSITE-ProRule" id="PRU00125"/>
    </source>
</evidence>
<feature type="compositionally biased region" description="Low complexity" evidence="5">
    <location>
        <begin position="1134"/>
        <end position="1145"/>
    </location>
</feature>
<dbReference type="SMART" id="SM00239">
    <property type="entry name" value="C2"/>
    <property type="match status" value="2"/>
</dbReference>
<feature type="compositionally biased region" description="Polar residues" evidence="5">
    <location>
        <begin position="1086"/>
        <end position="1099"/>
    </location>
</feature>
<evidence type="ECO:0000259" key="6">
    <source>
        <dbReference type="PROSITE" id="PS50004"/>
    </source>
</evidence>
<dbReference type="SMART" id="SM00132">
    <property type="entry name" value="LIM"/>
    <property type="match status" value="4"/>
</dbReference>
<dbReference type="CDD" id="cd00029">
    <property type="entry name" value="C1"/>
    <property type="match status" value="1"/>
</dbReference>
<keyword evidence="3 4" id="KW-0862">Zinc</keyword>
<dbReference type="Proteomes" id="UP000193944">
    <property type="component" value="Unassembled WGS sequence"/>
</dbReference>
<gene>
    <name evidence="10" type="ORF">BCR32DRAFT_270638</name>
</gene>
<evidence type="ECO:0000313" key="11">
    <source>
        <dbReference type="Proteomes" id="UP000193944"/>
    </source>
</evidence>
<keyword evidence="1" id="KW-0343">GTPase activation</keyword>
<reference evidence="10 11" key="1">
    <citation type="submission" date="2016-08" db="EMBL/GenBank/DDBJ databases">
        <title>A Parts List for Fungal Cellulosomes Revealed by Comparative Genomics.</title>
        <authorList>
            <consortium name="DOE Joint Genome Institute"/>
            <person name="Haitjema C.H."/>
            <person name="Gilmore S.P."/>
            <person name="Henske J.K."/>
            <person name="Solomon K.V."/>
            <person name="De Groot R."/>
            <person name="Kuo A."/>
            <person name="Mondo S.J."/>
            <person name="Salamov A.A."/>
            <person name="Labutti K."/>
            <person name="Zhao Z."/>
            <person name="Chiniquy J."/>
            <person name="Barry K."/>
            <person name="Brewer H.M."/>
            <person name="Purvine S.O."/>
            <person name="Wright A.T."/>
            <person name="Boxma B."/>
            <person name="Van Alen T."/>
            <person name="Hackstein J.H."/>
            <person name="Baker S.E."/>
            <person name="Grigoriev I.V."/>
            <person name="O'Malley M.A."/>
        </authorList>
    </citation>
    <scope>NUCLEOTIDE SEQUENCE [LARGE SCALE GENOMIC DNA]</scope>
    <source>
        <strain evidence="10 11">S4</strain>
    </source>
</reference>
<organism evidence="10 11">
    <name type="scientific">Anaeromyces robustus</name>
    <dbReference type="NCBI Taxonomy" id="1754192"/>
    <lineage>
        <taxon>Eukaryota</taxon>
        <taxon>Fungi</taxon>
        <taxon>Fungi incertae sedis</taxon>
        <taxon>Chytridiomycota</taxon>
        <taxon>Chytridiomycota incertae sedis</taxon>
        <taxon>Neocallimastigomycetes</taxon>
        <taxon>Neocallimastigales</taxon>
        <taxon>Neocallimastigaceae</taxon>
        <taxon>Anaeromyces</taxon>
    </lineage>
</organism>
<dbReference type="InterPro" id="IPR002219">
    <property type="entry name" value="PKC_DAG/PE"/>
</dbReference>
<dbReference type="PROSITE" id="PS00478">
    <property type="entry name" value="LIM_DOMAIN_1"/>
    <property type="match status" value="3"/>
</dbReference>
<feature type="domain" description="LIM zinc-binding" evidence="8">
    <location>
        <begin position="1241"/>
        <end position="1299"/>
    </location>
</feature>